<evidence type="ECO:0000259" key="4">
    <source>
        <dbReference type="PROSITE" id="PS51371"/>
    </source>
</evidence>
<feature type="repeat" description="PPR" evidence="3">
    <location>
        <begin position="71"/>
        <end position="101"/>
    </location>
</feature>
<evidence type="ECO:0000256" key="1">
    <source>
        <dbReference type="ARBA" id="ARBA00022737"/>
    </source>
</evidence>
<dbReference type="Pfam" id="PF13812">
    <property type="entry name" value="PPR_3"/>
    <property type="match status" value="1"/>
</dbReference>
<keyword evidence="2" id="KW-0129">CBS domain</keyword>
<proteinExistence type="predicted"/>
<dbReference type="Proteomes" id="UP001370490">
    <property type="component" value="Unassembled WGS sequence"/>
</dbReference>
<dbReference type="SUPFAM" id="SSF54631">
    <property type="entry name" value="CBS-domain pair"/>
    <property type="match status" value="1"/>
</dbReference>
<protein>
    <submittedName>
        <fullName evidence="5">Pentatricopeptide repeat</fullName>
    </submittedName>
</protein>
<dbReference type="AlphaFoldDB" id="A0AAN8VCY7"/>
<feature type="repeat" description="PPR" evidence="3">
    <location>
        <begin position="107"/>
        <end position="137"/>
    </location>
</feature>
<dbReference type="PANTHER" id="PTHR47581">
    <property type="entry name" value="OS09G0431600 PROTEIN"/>
    <property type="match status" value="1"/>
</dbReference>
<dbReference type="Pfam" id="PF00571">
    <property type="entry name" value="CBS"/>
    <property type="match status" value="1"/>
</dbReference>
<dbReference type="Gene3D" id="3.10.580.10">
    <property type="entry name" value="CBS-domain"/>
    <property type="match status" value="1"/>
</dbReference>
<keyword evidence="6" id="KW-1185">Reference proteome</keyword>
<keyword evidence="1" id="KW-0677">Repeat</keyword>
<dbReference type="Pfam" id="PF13041">
    <property type="entry name" value="PPR_2"/>
    <property type="match status" value="1"/>
</dbReference>
<name>A0AAN8VCY7_9MAGN</name>
<dbReference type="PROSITE" id="PS51375">
    <property type="entry name" value="PPR"/>
    <property type="match status" value="4"/>
</dbReference>
<dbReference type="Pfam" id="PF01535">
    <property type="entry name" value="PPR"/>
    <property type="match status" value="3"/>
</dbReference>
<dbReference type="InterPro" id="IPR000644">
    <property type="entry name" value="CBS_dom"/>
</dbReference>
<dbReference type="InterPro" id="IPR046342">
    <property type="entry name" value="CBS_dom_sf"/>
</dbReference>
<evidence type="ECO:0000256" key="3">
    <source>
        <dbReference type="PROSITE-ProRule" id="PRU00708"/>
    </source>
</evidence>
<feature type="repeat" description="PPR" evidence="3">
    <location>
        <begin position="219"/>
        <end position="249"/>
    </location>
</feature>
<feature type="repeat" description="PPR" evidence="3">
    <location>
        <begin position="184"/>
        <end position="218"/>
    </location>
</feature>
<dbReference type="PROSITE" id="PS51371">
    <property type="entry name" value="CBS"/>
    <property type="match status" value="1"/>
</dbReference>
<dbReference type="Gene3D" id="1.25.40.10">
    <property type="entry name" value="Tetratricopeptide repeat domain"/>
    <property type="match status" value="3"/>
</dbReference>
<dbReference type="EMBL" id="JBAMMX010000014">
    <property type="protein sequence ID" value="KAK6927726.1"/>
    <property type="molecule type" value="Genomic_DNA"/>
</dbReference>
<dbReference type="InterPro" id="IPR011990">
    <property type="entry name" value="TPR-like_helical_dom_sf"/>
</dbReference>
<dbReference type="NCBIfam" id="TIGR00756">
    <property type="entry name" value="PPR"/>
    <property type="match status" value="4"/>
</dbReference>
<evidence type="ECO:0000313" key="6">
    <source>
        <dbReference type="Proteomes" id="UP001370490"/>
    </source>
</evidence>
<accession>A0AAN8VCY7</accession>
<evidence type="ECO:0000313" key="5">
    <source>
        <dbReference type="EMBL" id="KAK6927726.1"/>
    </source>
</evidence>
<gene>
    <name evidence="5" type="ORF">RJ641_006317</name>
</gene>
<dbReference type="InterPro" id="IPR044781">
    <property type="entry name" value="At5g10690-like"/>
</dbReference>
<evidence type="ECO:0000256" key="2">
    <source>
        <dbReference type="PROSITE-ProRule" id="PRU00703"/>
    </source>
</evidence>
<reference evidence="5 6" key="1">
    <citation type="submission" date="2023-12" db="EMBL/GenBank/DDBJ databases">
        <title>A high-quality genome assembly for Dillenia turbinata (Dilleniales).</title>
        <authorList>
            <person name="Chanderbali A."/>
        </authorList>
    </citation>
    <scope>NUCLEOTIDE SEQUENCE [LARGE SCALE GENOMIC DNA]</scope>
    <source>
        <strain evidence="5">LSX21</strain>
        <tissue evidence="5">Leaf</tissue>
    </source>
</reference>
<comment type="caution">
    <text evidence="5">The sequence shown here is derived from an EMBL/GenBank/DDBJ whole genome shotgun (WGS) entry which is preliminary data.</text>
</comment>
<dbReference type="InterPro" id="IPR002885">
    <property type="entry name" value="PPR_rpt"/>
</dbReference>
<sequence length="586" mass="65354">MIATNRTYPEQAKWMKLRVIISCSHKTGSLSSSKPNLKRLTSRIVQLTRRRQLHQIFEEIEIAKRRFERLNTIVMNAVLEACVHCGDIDAALKVFDEMSKPESCGVDTVSYATLLKGLGKCQRIDEAFQLLESVEQGSAAGSAKLSAPLFYGLLNALIEAGDLRRANGLLARYGFVLHECSSPSILLYNLLIKGYISTGRPQAALTMHDEIRRHGLRPDKLTYNTLIFACVKAENMVAAMQFFEEMKQKEAHESNRDDLFPDIVTYTTLLKGLGHAKDINSILMIVLEMKLHHHSFIDRVAYTSMVDAFLNCGWVKGALCIFGEILKLAGDNPDMRPKPHLFLSMMCEFAASGDYAMVNKLHKRMWTDSSGTILPAVQVEADHLLMEAALNGGQVGLSLQYLSNIITKWKGISWTSRGGMAALRLEALLGSNNSIFGPYLLPQVSPSDPIERIMTPFEEARALQATLELKKVVLRFFKDSVIPIMDDWGSCVGLLHREDCKELNAPLSAMMRSPPPCVTSSTSVGRVIDLMLEKRYKMVVVVRHGMSNLSNLRAVGVFTSEQMHALVMPESDMPGQICPNERCKIT</sequence>
<organism evidence="5 6">
    <name type="scientific">Dillenia turbinata</name>
    <dbReference type="NCBI Taxonomy" id="194707"/>
    <lineage>
        <taxon>Eukaryota</taxon>
        <taxon>Viridiplantae</taxon>
        <taxon>Streptophyta</taxon>
        <taxon>Embryophyta</taxon>
        <taxon>Tracheophyta</taxon>
        <taxon>Spermatophyta</taxon>
        <taxon>Magnoliopsida</taxon>
        <taxon>eudicotyledons</taxon>
        <taxon>Gunneridae</taxon>
        <taxon>Pentapetalae</taxon>
        <taxon>Dilleniales</taxon>
        <taxon>Dilleniaceae</taxon>
        <taxon>Dillenia</taxon>
    </lineage>
</organism>
<feature type="domain" description="CBS" evidence="4">
    <location>
        <begin position="510"/>
        <end position="573"/>
    </location>
</feature>
<dbReference type="PANTHER" id="PTHR47581:SF2">
    <property type="entry name" value="OS09G0431600 PROTEIN"/>
    <property type="match status" value="1"/>
</dbReference>